<dbReference type="SUPFAM" id="SSF53271">
    <property type="entry name" value="PRTase-like"/>
    <property type="match status" value="1"/>
</dbReference>
<dbReference type="STRING" id="1802538.A2382_02445"/>
<accession>A0A1F8CTC5</accession>
<evidence type="ECO:0000313" key="3">
    <source>
        <dbReference type="Proteomes" id="UP000178999"/>
    </source>
</evidence>
<dbReference type="Gene3D" id="3.40.50.2020">
    <property type="match status" value="1"/>
</dbReference>
<gene>
    <name evidence="2" type="ORF">A2382_02445</name>
</gene>
<organism evidence="2 3">
    <name type="scientific">Candidatus Woesebacteria bacterium RIFOXYB1_FULL_38_16</name>
    <dbReference type="NCBI Taxonomy" id="1802538"/>
    <lineage>
        <taxon>Bacteria</taxon>
        <taxon>Candidatus Woeseibacteriota</taxon>
    </lineage>
</organism>
<reference evidence="2 3" key="1">
    <citation type="journal article" date="2016" name="Nat. Commun.">
        <title>Thousands of microbial genomes shed light on interconnected biogeochemical processes in an aquifer system.</title>
        <authorList>
            <person name="Anantharaman K."/>
            <person name="Brown C.T."/>
            <person name="Hug L.A."/>
            <person name="Sharon I."/>
            <person name="Castelle C.J."/>
            <person name="Probst A.J."/>
            <person name="Thomas B.C."/>
            <person name="Singh A."/>
            <person name="Wilkins M.J."/>
            <person name="Karaoz U."/>
            <person name="Brodie E.L."/>
            <person name="Williams K.H."/>
            <person name="Hubbard S.S."/>
            <person name="Banfield J.F."/>
        </authorList>
    </citation>
    <scope>NUCLEOTIDE SEQUENCE [LARGE SCALE GENOMIC DNA]</scope>
</reference>
<proteinExistence type="inferred from homology"/>
<dbReference type="CDD" id="cd06223">
    <property type="entry name" value="PRTases_typeI"/>
    <property type="match status" value="1"/>
</dbReference>
<sequence>MTSAKEICPGCGKYSFCGKTHLICKNRCDFDGLVLVWVYEGVVRKALIQLKYRFSNDLVRELVEGSSVELAKKTEGWGGCVLVPVPLEKGRERWRGFNQTEEMGRVLARKMGWEYSELLCKTKKTKTQVGLKGKEREENVRDAFLTNKKLTGFINKNKRYVIFDDVWTTGNTLKECAKALKKEGIKSVWGLVVCG</sequence>
<protein>
    <submittedName>
        <fullName evidence="2">Uncharacterized protein</fullName>
    </submittedName>
</protein>
<name>A0A1F8CTC5_9BACT</name>
<evidence type="ECO:0000256" key="1">
    <source>
        <dbReference type="ARBA" id="ARBA00008007"/>
    </source>
</evidence>
<dbReference type="PANTHER" id="PTHR47505">
    <property type="entry name" value="DNA UTILIZATION PROTEIN YHGH"/>
    <property type="match status" value="1"/>
</dbReference>
<dbReference type="AlphaFoldDB" id="A0A1F8CTC5"/>
<dbReference type="InterPro" id="IPR051910">
    <property type="entry name" value="ComF/GntX_DNA_util-trans"/>
</dbReference>
<comment type="similarity">
    <text evidence="1">Belongs to the ComF/GntX family.</text>
</comment>
<dbReference type="InterPro" id="IPR000836">
    <property type="entry name" value="PRTase_dom"/>
</dbReference>
<dbReference type="InterPro" id="IPR029057">
    <property type="entry name" value="PRTase-like"/>
</dbReference>
<dbReference type="EMBL" id="MGHY01000011">
    <property type="protein sequence ID" value="OGM79584.1"/>
    <property type="molecule type" value="Genomic_DNA"/>
</dbReference>
<dbReference type="Proteomes" id="UP000178999">
    <property type="component" value="Unassembled WGS sequence"/>
</dbReference>
<evidence type="ECO:0000313" key="2">
    <source>
        <dbReference type="EMBL" id="OGM79584.1"/>
    </source>
</evidence>
<comment type="caution">
    <text evidence="2">The sequence shown here is derived from an EMBL/GenBank/DDBJ whole genome shotgun (WGS) entry which is preliminary data.</text>
</comment>
<dbReference type="PANTHER" id="PTHR47505:SF1">
    <property type="entry name" value="DNA UTILIZATION PROTEIN YHGH"/>
    <property type="match status" value="1"/>
</dbReference>